<dbReference type="PROSITE" id="PS51733">
    <property type="entry name" value="BPL_LPL_CATALYTIC"/>
    <property type="match status" value="1"/>
</dbReference>
<evidence type="ECO:0000256" key="5">
    <source>
        <dbReference type="HAMAP-Rule" id="MF_00978"/>
    </source>
</evidence>
<dbReference type="InterPro" id="IPR008988">
    <property type="entry name" value="Transcriptional_repressor_C"/>
</dbReference>
<dbReference type="HAMAP" id="MF_00978">
    <property type="entry name" value="Bifunct_BirA"/>
    <property type="match status" value="1"/>
</dbReference>
<dbReference type="InterPro" id="IPR004143">
    <property type="entry name" value="BPL_LPL_catalytic"/>
</dbReference>
<keyword evidence="3 5" id="KW-0067">ATP-binding</keyword>
<dbReference type="GO" id="GO:0016740">
    <property type="term" value="F:transferase activity"/>
    <property type="evidence" value="ECO:0007669"/>
    <property type="project" value="UniProtKB-ARBA"/>
</dbReference>
<dbReference type="GO" id="GO:0004077">
    <property type="term" value="F:biotin--[biotin carboxyl-carrier protein] ligase activity"/>
    <property type="evidence" value="ECO:0007669"/>
    <property type="project" value="UniProtKB-UniRule"/>
</dbReference>
<dbReference type="InterPro" id="IPR013196">
    <property type="entry name" value="HTH_11"/>
</dbReference>
<dbReference type="InterPro" id="IPR045864">
    <property type="entry name" value="aa-tRNA-synth_II/BPL/LPL"/>
</dbReference>
<evidence type="ECO:0000256" key="3">
    <source>
        <dbReference type="ARBA" id="ARBA00022840"/>
    </source>
</evidence>
<dbReference type="Gene3D" id="1.10.10.10">
    <property type="entry name" value="Winged helix-like DNA-binding domain superfamily/Winged helix DNA-binding domain"/>
    <property type="match status" value="1"/>
</dbReference>
<proteinExistence type="inferred from homology"/>
<feature type="binding site" evidence="5">
    <location>
        <position position="188"/>
    </location>
    <ligand>
        <name>biotin</name>
        <dbReference type="ChEBI" id="CHEBI:57586"/>
    </ligand>
</feature>
<dbReference type="Gene3D" id="2.30.30.100">
    <property type="match status" value="1"/>
</dbReference>
<dbReference type="NCBIfam" id="TIGR00121">
    <property type="entry name" value="birA_ligase"/>
    <property type="match status" value="1"/>
</dbReference>
<feature type="binding site" evidence="5">
    <location>
        <begin position="121"/>
        <end position="123"/>
    </location>
    <ligand>
        <name>biotin</name>
        <dbReference type="ChEBI" id="CHEBI:57586"/>
    </ligand>
</feature>
<organism evidence="7 8">
    <name type="scientific">Anaerocolumna aminovalerica</name>
    <dbReference type="NCBI Taxonomy" id="1527"/>
    <lineage>
        <taxon>Bacteria</taxon>
        <taxon>Bacillati</taxon>
        <taxon>Bacillota</taxon>
        <taxon>Clostridia</taxon>
        <taxon>Lachnospirales</taxon>
        <taxon>Lachnospiraceae</taxon>
        <taxon>Anaerocolumna</taxon>
    </lineage>
</organism>
<dbReference type="InterPro" id="IPR036390">
    <property type="entry name" value="WH_DNA-bd_sf"/>
</dbReference>
<keyword evidence="4 5" id="KW-0092">Biotin</keyword>
<comment type="similarity">
    <text evidence="5">Belongs to the biotin--protein ligase family.</text>
</comment>
<keyword evidence="5" id="KW-0238">DNA-binding</keyword>
<dbReference type="InterPro" id="IPR003142">
    <property type="entry name" value="BPL_C"/>
</dbReference>
<name>A0A1I5D8D7_9FIRM</name>
<dbReference type="InterPro" id="IPR030855">
    <property type="entry name" value="Bifunct_BirA"/>
</dbReference>
<dbReference type="InterPro" id="IPR004408">
    <property type="entry name" value="Biotin_CoA_COase_ligase"/>
</dbReference>
<feature type="DNA-binding region" description="H-T-H motif" evidence="5">
    <location>
        <begin position="22"/>
        <end position="41"/>
    </location>
</feature>
<dbReference type="GO" id="GO:0009249">
    <property type="term" value="P:protein lipoylation"/>
    <property type="evidence" value="ECO:0007669"/>
    <property type="project" value="UniProtKB-ARBA"/>
</dbReference>
<keyword evidence="2 5" id="KW-0547">Nucleotide-binding</keyword>
<dbReference type="GO" id="GO:0005737">
    <property type="term" value="C:cytoplasm"/>
    <property type="evidence" value="ECO:0007669"/>
    <property type="project" value="TreeGrafter"/>
</dbReference>
<keyword evidence="1 5" id="KW-0436">Ligase</keyword>
<dbReference type="GO" id="GO:0006355">
    <property type="term" value="P:regulation of DNA-templated transcription"/>
    <property type="evidence" value="ECO:0007669"/>
    <property type="project" value="UniProtKB-UniRule"/>
</dbReference>
<reference evidence="7 8" key="1">
    <citation type="submission" date="2016-10" db="EMBL/GenBank/DDBJ databases">
        <authorList>
            <person name="de Groot N.N."/>
        </authorList>
    </citation>
    <scope>NUCLEOTIDE SEQUENCE [LARGE SCALE GENOMIC DNA]</scope>
    <source>
        <strain evidence="7 8">DSM 1283</strain>
    </source>
</reference>
<feature type="domain" description="BPL/LPL catalytic" evidence="6">
    <location>
        <begin position="69"/>
        <end position="260"/>
    </location>
</feature>
<gene>
    <name evidence="5" type="primary">birA</name>
    <name evidence="7" type="ORF">SAMN04489757_10556</name>
</gene>
<dbReference type="PANTHER" id="PTHR12835">
    <property type="entry name" value="BIOTIN PROTEIN LIGASE"/>
    <property type="match status" value="1"/>
</dbReference>
<dbReference type="GO" id="GO:0005524">
    <property type="term" value="F:ATP binding"/>
    <property type="evidence" value="ECO:0007669"/>
    <property type="project" value="UniProtKB-UniRule"/>
</dbReference>
<dbReference type="Gene3D" id="3.30.930.10">
    <property type="entry name" value="Bira Bifunctional Protein, Domain 2"/>
    <property type="match status" value="1"/>
</dbReference>
<dbReference type="InterPro" id="IPR036388">
    <property type="entry name" value="WH-like_DNA-bd_sf"/>
</dbReference>
<dbReference type="STRING" id="1527.SAMN04489757_10556"/>
<dbReference type="Pfam" id="PF03099">
    <property type="entry name" value="BPL_LplA_LipB"/>
    <property type="match status" value="1"/>
</dbReference>
<keyword evidence="5" id="KW-0805">Transcription regulation</keyword>
<dbReference type="PANTHER" id="PTHR12835:SF5">
    <property type="entry name" value="BIOTIN--PROTEIN LIGASE"/>
    <property type="match status" value="1"/>
</dbReference>
<dbReference type="Proteomes" id="UP000198806">
    <property type="component" value="Unassembled WGS sequence"/>
</dbReference>
<evidence type="ECO:0000313" key="8">
    <source>
        <dbReference type="Proteomes" id="UP000198806"/>
    </source>
</evidence>
<dbReference type="CDD" id="cd16442">
    <property type="entry name" value="BPL"/>
    <property type="match status" value="1"/>
</dbReference>
<dbReference type="GO" id="GO:0003677">
    <property type="term" value="F:DNA binding"/>
    <property type="evidence" value="ECO:0007669"/>
    <property type="project" value="UniProtKB-UniRule"/>
</dbReference>
<dbReference type="SUPFAM" id="SSF46785">
    <property type="entry name" value="Winged helix' DNA-binding domain"/>
    <property type="match status" value="1"/>
</dbReference>
<accession>A0A1I5D8D7</accession>
<keyword evidence="5" id="KW-0678">Repressor</keyword>
<keyword evidence="8" id="KW-1185">Reference proteome</keyword>
<sequence>MMSVKSRVLEIMEKNRSKAISGQELADYLSVSRAAIWKAIRSLKEEGYQIEATTNKGYLLMDNNDILSGEGIKTYLQPEYQNNPVIVYKQIDSTNLEGKKIAAVGTRHGTVILAEEQTEGRGRLGRSFYSPAQTGIYMSIILKPQKSLNDFLLITVAAAVGVCRVIKKLTDKKPQIKWVNDIFLDNKKICGILTEAVSNFEIGMVESVILGIGINVKTNENQFPEELREIAGSLFSEGITRNQIAAEIINEIMKLSENLEVKTLIEEYKKYSLVLGKIISYNKNGEIYTAKAIDINNQGNLVVENEQGETYIIQSGEVSIGSGQILGNSKHS</sequence>
<dbReference type="SUPFAM" id="SSF50037">
    <property type="entry name" value="C-terminal domain of transcriptional repressors"/>
    <property type="match status" value="1"/>
</dbReference>
<protein>
    <recommendedName>
        <fullName evidence="5">Bifunctional ligase/repressor BirA</fullName>
    </recommendedName>
    <alternativeName>
        <fullName evidence="5">Biotin--[acetyl-CoA-carboxylase] ligase</fullName>
        <ecNumber evidence="5">6.3.4.15</ecNumber>
    </alternativeName>
    <alternativeName>
        <fullName evidence="5">Biotin--protein ligase</fullName>
    </alternativeName>
    <alternativeName>
        <fullName evidence="5">Biotin-[acetyl-CoA carboxylase] synthetase</fullName>
    </alternativeName>
</protein>
<dbReference type="SUPFAM" id="SSF55681">
    <property type="entry name" value="Class II aaRS and biotin synthetases"/>
    <property type="match status" value="1"/>
</dbReference>
<keyword evidence="5" id="KW-0804">Transcription</keyword>
<comment type="catalytic activity">
    <reaction evidence="5">
        <text>biotin + L-lysyl-[protein] + ATP = N(6)-biotinyl-L-lysyl-[protein] + AMP + diphosphate + H(+)</text>
        <dbReference type="Rhea" id="RHEA:11756"/>
        <dbReference type="Rhea" id="RHEA-COMP:9752"/>
        <dbReference type="Rhea" id="RHEA-COMP:10505"/>
        <dbReference type="ChEBI" id="CHEBI:15378"/>
        <dbReference type="ChEBI" id="CHEBI:29969"/>
        <dbReference type="ChEBI" id="CHEBI:30616"/>
        <dbReference type="ChEBI" id="CHEBI:33019"/>
        <dbReference type="ChEBI" id="CHEBI:57586"/>
        <dbReference type="ChEBI" id="CHEBI:83144"/>
        <dbReference type="ChEBI" id="CHEBI:456215"/>
        <dbReference type="EC" id="6.3.4.15"/>
    </reaction>
</comment>
<feature type="binding site" evidence="5">
    <location>
        <begin position="93"/>
        <end position="95"/>
    </location>
    <ligand>
        <name>biotin</name>
        <dbReference type="ChEBI" id="CHEBI:57586"/>
    </ligand>
</feature>
<comment type="function">
    <text evidence="5">Acts both as a biotin--[acetyl-CoA-carboxylase] ligase and a repressor.</text>
</comment>
<dbReference type="Pfam" id="PF08279">
    <property type="entry name" value="HTH_11"/>
    <property type="match status" value="1"/>
</dbReference>
<evidence type="ECO:0000256" key="2">
    <source>
        <dbReference type="ARBA" id="ARBA00022741"/>
    </source>
</evidence>
<dbReference type="EMBL" id="FOWD01000005">
    <property type="protein sequence ID" value="SFN95472.1"/>
    <property type="molecule type" value="Genomic_DNA"/>
</dbReference>
<feature type="binding site" evidence="5">
    <location>
        <position position="117"/>
    </location>
    <ligand>
        <name>biotin</name>
        <dbReference type="ChEBI" id="CHEBI:57586"/>
    </ligand>
</feature>
<evidence type="ECO:0000313" key="7">
    <source>
        <dbReference type="EMBL" id="SFN95472.1"/>
    </source>
</evidence>
<evidence type="ECO:0000256" key="1">
    <source>
        <dbReference type="ARBA" id="ARBA00022598"/>
    </source>
</evidence>
<evidence type="ECO:0000256" key="4">
    <source>
        <dbReference type="ARBA" id="ARBA00023267"/>
    </source>
</evidence>
<dbReference type="EC" id="6.3.4.15" evidence="5"/>
<evidence type="ECO:0000259" key="6">
    <source>
        <dbReference type="PROSITE" id="PS51733"/>
    </source>
</evidence>
<dbReference type="AlphaFoldDB" id="A0A1I5D8D7"/>
<dbReference type="Pfam" id="PF02237">
    <property type="entry name" value="BPL_C"/>
    <property type="match status" value="1"/>
</dbReference>
<dbReference type="RefSeq" id="WP_242960847.1">
    <property type="nucleotide sequence ID" value="NZ_BAABFM010000026.1"/>
</dbReference>